<dbReference type="SMART" id="SM00382">
    <property type="entry name" value="AAA"/>
    <property type="match status" value="1"/>
</dbReference>
<dbReference type="KEGG" id="mmyr:MXMO3_00695"/>
<evidence type="ECO:0000256" key="5">
    <source>
        <dbReference type="ARBA" id="ARBA00022519"/>
    </source>
</evidence>
<evidence type="ECO:0000256" key="1">
    <source>
        <dbReference type="ARBA" id="ARBA00005417"/>
    </source>
</evidence>
<dbReference type="InterPro" id="IPR004606">
    <property type="entry name" value="Mop_domain"/>
</dbReference>
<keyword evidence="9" id="KW-0472">Membrane</keyword>
<dbReference type="NCBIfam" id="TIGR02142">
    <property type="entry name" value="modC_ABC"/>
    <property type="match status" value="1"/>
</dbReference>
<gene>
    <name evidence="13" type="ORF">MXMO3_00695</name>
</gene>
<dbReference type="GO" id="GO:0016020">
    <property type="term" value="C:membrane"/>
    <property type="evidence" value="ECO:0007669"/>
    <property type="project" value="InterPro"/>
</dbReference>
<sequence>MFKIDVQFSRGARQFDMRLNAGAGVTALVGPSGAGKTSLLRALAGLEPSHGTIELAGRALSGGNKAVPPHRRHLGMVFQEPRLLDHLTVEENIRLKRQGDLVALAARLGINDLLARQPHDLSGGEKQRVMLARALHQNPDALLLDEPLTALDPAKREAMIAFLRDVFAELEIPVLYVTHAMEEAARLADNIAVIEKGKIVAQGPTQDILALRSDAHLLSRVAGHVAALDDDYGLAQINIGGQMLEVANRGLEIGRAVQLNIWARDVMLAKTRLEGISARNQLTGRIQQMEAIDPSTTDIFVKVGEANIRARVMAKTVADLGLAPGGDIFVIIKSASIE</sequence>
<dbReference type="PANTHER" id="PTHR43514:SF4">
    <property type="entry name" value="ABC TRANSPORTER I FAMILY MEMBER 10"/>
    <property type="match status" value="1"/>
</dbReference>
<keyword evidence="6" id="KW-0547">Nucleotide-binding</keyword>
<keyword evidence="14" id="KW-1185">Reference proteome</keyword>
<evidence type="ECO:0000256" key="8">
    <source>
        <dbReference type="ARBA" id="ARBA00022967"/>
    </source>
</evidence>
<dbReference type="InterPro" id="IPR003593">
    <property type="entry name" value="AAA+_ATPase"/>
</dbReference>
<dbReference type="PROSITE" id="PS00211">
    <property type="entry name" value="ABC_TRANSPORTER_1"/>
    <property type="match status" value="1"/>
</dbReference>
<accession>A0A2R4MB08</accession>
<dbReference type="InterPro" id="IPR017871">
    <property type="entry name" value="ABC_transporter-like_CS"/>
</dbReference>
<name>A0A2R4MB08_9HYPH</name>
<evidence type="ECO:0000256" key="4">
    <source>
        <dbReference type="ARBA" id="ARBA00022505"/>
    </source>
</evidence>
<dbReference type="Pfam" id="PF00005">
    <property type="entry name" value="ABC_tran"/>
    <property type="match status" value="1"/>
</dbReference>
<evidence type="ECO:0000256" key="6">
    <source>
        <dbReference type="ARBA" id="ARBA00022741"/>
    </source>
</evidence>
<dbReference type="InterPro" id="IPR003439">
    <property type="entry name" value="ABC_transporter-like_ATP-bd"/>
</dbReference>
<keyword evidence="4 10" id="KW-0500">Molybdenum</keyword>
<keyword evidence="2" id="KW-0813">Transport</keyword>
<dbReference type="RefSeq" id="WP_117394950.1">
    <property type="nucleotide sequence ID" value="NZ_CP021330.1"/>
</dbReference>
<evidence type="ECO:0000259" key="12">
    <source>
        <dbReference type="PROSITE" id="PS51866"/>
    </source>
</evidence>
<dbReference type="InterPro" id="IPR050334">
    <property type="entry name" value="Molybdenum_import_ModC"/>
</dbReference>
<dbReference type="AlphaFoldDB" id="A0A2R4MB08"/>
<dbReference type="SUPFAM" id="SSF50331">
    <property type="entry name" value="MOP-like"/>
    <property type="match status" value="1"/>
</dbReference>
<evidence type="ECO:0000256" key="7">
    <source>
        <dbReference type="ARBA" id="ARBA00022840"/>
    </source>
</evidence>
<keyword evidence="3" id="KW-1003">Cell membrane</keyword>
<evidence type="ECO:0000256" key="2">
    <source>
        <dbReference type="ARBA" id="ARBA00022448"/>
    </source>
</evidence>
<evidence type="ECO:0000313" key="13">
    <source>
        <dbReference type="EMBL" id="AVX03228.1"/>
    </source>
</evidence>
<dbReference type="PROSITE" id="PS50893">
    <property type="entry name" value="ABC_TRANSPORTER_2"/>
    <property type="match status" value="1"/>
</dbReference>
<dbReference type="GO" id="GO:0005524">
    <property type="term" value="F:ATP binding"/>
    <property type="evidence" value="ECO:0007669"/>
    <property type="project" value="UniProtKB-KW"/>
</dbReference>
<comment type="similarity">
    <text evidence="1">Belongs to the ABC transporter superfamily.</text>
</comment>
<proteinExistence type="inferred from homology"/>
<dbReference type="Proteomes" id="UP000258927">
    <property type="component" value="Chromosome"/>
</dbReference>
<dbReference type="Pfam" id="PF03459">
    <property type="entry name" value="TOBE"/>
    <property type="match status" value="1"/>
</dbReference>
<evidence type="ECO:0000256" key="9">
    <source>
        <dbReference type="ARBA" id="ARBA00023136"/>
    </source>
</evidence>
<keyword evidence="8" id="KW-1278">Translocase</keyword>
<dbReference type="GO" id="GO:0016887">
    <property type="term" value="F:ATP hydrolysis activity"/>
    <property type="evidence" value="ECO:0007669"/>
    <property type="project" value="InterPro"/>
</dbReference>
<dbReference type="InterPro" id="IPR027417">
    <property type="entry name" value="P-loop_NTPase"/>
</dbReference>
<dbReference type="Gene3D" id="2.40.50.100">
    <property type="match status" value="1"/>
</dbReference>
<keyword evidence="5" id="KW-0997">Cell inner membrane</keyword>
<organism evidence="13 14">
    <name type="scientific">Maritalea myrionectae</name>
    <dbReference type="NCBI Taxonomy" id="454601"/>
    <lineage>
        <taxon>Bacteria</taxon>
        <taxon>Pseudomonadati</taxon>
        <taxon>Pseudomonadota</taxon>
        <taxon>Alphaproteobacteria</taxon>
        <taxon>Hyphomicrobiales</taxon>
        <taxon>Devosiaceae</taxon>
        <taxon>Maritalea</taxon>
    </lineage>
</organism>
<feature type="domain" description="ABC transporter" evidence="11">
    <location>
        <begin position="1"/>
        <end position="221"/>
    </location>
</feature>
<keyword evidence="7" id="KW-0067">ATP-binding</keyword>
<dbReference type="PROSITE" id="PS51866">
    <property type="entry name" value="MOP"/>
    <property type="match status" value="1"/>
</dbReference>
<evidence type="ECO:0000259" key="11">
    <source>
        <dbReference type="PROSITE" id="PS50893"/>
    </source>
</evidence>
<evidence type="ECO:0000313" key="14">
    <source>
        <dbReference type="Proteomes" id="UP000258927"/>
    </source>
</evidence>
<dbReference type="GO" id="GO:0140359">
    <property type="term" value="F:ABC-type transporter activity"/>
    <property type="evidence" value="ECO:0007669"/>
    <property type="project" value="InterPro"/>
</dbReference>
<reference evidence="13 14" key="1">
    <citation type="submission" date="2017-05" db="EMBL/GenBank/DDBJ databases">
        <title>Genome Analysis of Maritalea myrionectae HL2708#5.</title>
        <authorList>
            <consortium name="Cotde Inc.-PKNU"/>
            <person name="Jang D."/>
            <person name="Oh H.-M."/>
        </authorList>
    </citation>
    <scope>NUCLEOTIDE SEQUENCE [LARGE SCALE GENOMIC DNA]</scope>
    <source>
        <strain evidence="13 14">HL2708#5</strain>
    </source>
</reference>
<dbReference type="GO" id="GO:0015098">
    <property type="term" value="F:molybdate ion transmembrane transporter activity"/>
    <property type="evidence" value="ECO:0007669"/>
    <property type="project" value="InterPro"/>
</dbReference>
<evidence type="ECO:0000256" key="10">
    <source>
        <dbReference type="PROSITE-ProRule" id="PRU01213"/>
    </source>
</evidence>
<dbReference type="InterPro" id="IPR008995">
    <property type="entry name" value="Mo/tungstate-bd_C_term_dom"/>
</dbReference>
<dbReference type="Gene3D" id="3.40.50.300">
    <property type="entry name" value="P-loop containing nucleotide triphosphate hydrolases"/>
    <property type="match status" value="1"/>
</dbReference>
<protein>
    <submittedName>
        <fullName evidence="13">Molybdate-transporting ATPase</fullName>
    </submittedName>
</protein>
<dbReference type="SUPFAM" id="SSF52540">
    <property type="entry name" value="P-loop containing nucleoside triphosphate hydrolases"/>
    <property type="match status" value="1"/>
</dbReference>
<dbReference type="InterPro" id="IPR005116">
    <property type="entry name" value="Transp-assoc_OB_typ1"/>
</dbReference>
<evidence type="ECO:0000256" key="3">
    <source>
        <dbReference type="ARBA" id="ARBA00022475"/>
    </source>
</evidence>
<feature type="domain" description="Mop" evidence="12">
    <location>
        <begin position="275"/>
        <end position="338"/>
    </location>
</feature>
<dbReference type="STRING" id="1122213.GCA_000423365_02103"/>
<dbReference type="PANTHER" id="PTHR43514">
    <property type="entry name" value="ABC TRANSPORTER I FAMILY MEMBER 10"/>
    <property type="match status" value="1"/>
</dbReference>
<dbReference type="InterPro" id="IPR011868">
    <property type="entry name" value="ModC_ABC_ATP-bd"/>
</dbReference>
<dbReference type="EMBL" id="CP021330">
    <property type="protein sequence ID" value="AVX03228.1"/>
    <property type="molecule type" value="Genomic_DNA"/>
</dbReference>